<evidence type="ECO:0000313" key="2">
    <source>
        <dbReference type="Proteomes" id="UP000001020"/>
    </source>
</evidence>
<name>Q8VJB9_MYCTO</name>
<dbReference type="KEGG" id="mtc:MT2924"/>
<reference evidence="1 2" key="1">
    <citation type="journal article" date="2002" name="J. Bacteriol.">
        <title>Whole-genome comparison of Mycobacterium tuberculosis clinical and laboratory strains.</title>
        <authorList>
            <person name="Fleischmann R.D."/>
            <person name="Alland D."/>
            <person name="Eisen J.A."/>
            <person name="Carpenter L."/>
            <person name="White O."/>
            <person name="Peterson J."/>
            <person name="DeBoy R."/>
            <person name="Dodson R."/>
            <person name="Gwinn M."/>
            <person name="Haft D."/>
            <person name="Hickey E."/>
            <person name="Kolonay J.F."/>
            <person name="Nelson W.C."/>
            <person name="Umayam L.A."/>
            <person name="Ermolaeva M."/>
            <person name="Salzberg S.L."/>
            <person name="Delcher A."/>
            <person name="Utterback T."/>
            <person name="Weidman J."/>
            <person name="Khouri H."/>
            <person name="Gill J."/>
            <person name="Mikula A."/>
            <person name="Bishai W."/>
            <person name="Jacobs Jr W.R.Jr."/>
            <person name="Venter J.C."/>
            <person name="Fraser C.M."/>
        </authorList>
    </citation>
    <scope>NUCLEOTIDE SEQUENCE [LARGE SCALE GENOMIC DNA]</scope>
    <source>
        <strain evidence="2">CDC 1551 / Oshkosh</strain>
    </source>
</reference>
<proteinExistence type="predicted"/>
<evidence type="ECO:0000313" key="1">
    <source>
        <dbReference type="EMBL" id="AAK47249.1"/>
    </source>
</evidence>
<sequence length="176" mass="19285">MRDIRVHVGVQKGHQVDLVEQHYIPRAERRRVHQRLVLALGDRGDHRLGAYRRRTPSGAPARARLTIGASRWHSAQKPCWLFSSDTWVPRPLAASRSVVMSPSITPIANWSACSSSAAPSTVVFPDPGELIRSSARIPLFSNAARLTFARTSFSAKIFSNTSTARLATVSIPAAPP</sequence>
<dbReference type="EMBL" id="AE000516">
    <property type="protein sequence ID" value="AAK47249.1"/>
    <property type="molecule type" value="Genomic_DNA"/>
</dbReference>
<protein>
    <submittedName>
        <fullName evidence="1">Uncharacterized protein</fullName>
    </submittedName>
</protein>
<dbReference type="Proteomes" id="UP000001020">
    <property type="component" value="Chromosome"/>
</dbReference>
<gene>
    <name evidence="1" type="ordered locus">MT2924</name>
</gene>
<dbReference type="HOGENOM" id="CLU_1523549_0_0_11"/>
<accession>Q8VJB9</accession>
<dbReference type="AlphaFoldDB" id="Q8VJB9"/>
<organism evidence="1 2">
    <name type="scientific">Mycobacterium tuberculosis (strain CDC 1551 / Oshkosh)</name>
    <dbReference type="NCBI Taxonomy" id="83331"/>
    <lineage>
        <taxon>Bacteria</taxon>
        <taxon>Bacillati</taxon>
        <taxon>Actinomycetota</taxon>
        <taxon>Actinomycetes</taxon>
        <taxon>Mycobacteriales</taxon>
        <taxon>Mycobacteriaceae</taxon>
        <taxon>Mycobacterium</taxon>
        <taxon>Mycobacterium tuberculosis complex</taxon>
    </lineage>
</organism>
<keyword evidence="2" id="KW-1185">Reference proteome</keyword>